<keyword evidence="6 9" id="KW-0694">RNA-binding</keyword>
<keyword evidence="9" id="KW-0963">Cytoplasm</keyword>
<evidence type="ECO:0000256" key="8">
    <source>
        <dbReference type="ARBA" id="ARBA00051542"/>
    </source>
</evidence>
<evidence type="ECO:0000313" key="14">
    <source>
        <dbReference type="Proteomes" id="UP000176914"/>
    </source>
</evidence>
<dbReference type="Pfam" id="PF03054">
    <property type="entry name" value="tRNA_Me_trans"/>
    <property type="match status" value="1"/>
</dbReference>
<dbReference type="AlphaFoldDB" id="A0A1F6EAR9"/>
<reference evidence="13 14" key="1">
    <citation type="journal article" date="2016" name="Nat. Commun.">
        <title>Thousands of microbial genomes shed light on interconnected biogeochemical processes in an aquifer system.</title>
        <authorList>
            <person name="Anantharaman K."/>
            <person name="Brown C.T."/>
            <person name="Hug L.A."/>
            <person name="Sharon I."/>
            <person name="Castelle C.J."/>
            <person name="Probst A.J."/>
            <person name="Thomas B.C."/>
            <person name="Singh A."/>
            <person name="Wilkins M.J."/>
            <person name="Karaoz U."/>
            <person name="Brodie E.L."/>
            <person name="Williams K.H."/>
            <person name="Hubbard S.S."/>
            <person name="Banfield J.F."/>
        </authorList>
    </citation>
    <scope>NUCLEOTIDE SEQUENCE [LARGE SCALE GENOMIC DNA]</scope>
</reference>
<keyword evidence="2 9" id="KW-0808">Transferase</keyword>
<dbReference type="EMBL" id="MFLL01000001">
    <property type="protein sequence ID" value="OGG70758.1"/>
    <property type="molecule type" value="Genomic_DNA"/>
</dbReference>
<dbReference type="Pfam" id="PF20258">
    <property type="entry name" value="tRNA_Me_trans_C"/>
    <property type="match status" value="1"/>
</dbReference>
<dbReference type="PANTHER" id="PTHR11933">
    <property type="entry name" value="TRNA 5-METHYLAMINOMETHYL-2-THIOURIDYLATE -METHYLTRANSFERASE"/>
    <property type="match status" value="1"/>
</dbReference>
<evidence type="ECO:0000256" key="7">
    <source>
        <dbReference type="ARBA" id="ARBA00023157"/>
    </source>
</evidence>
<feature type="domain" description="tRNA-specific 2-thiouridylase MnmA-like central" evidence="12">
    <location>
        <begin position="201"/>
        <end position="267"/>
    </location>
</feature>
<keyword evidence="3 9" id="KW-0819">tRNA processing</keyword>
<dbReference type="GO" id="GO:0103016">
    <property type="term" value="F:tRNA-uridine 2-sulfurtransferase activity"/>
    <property type="evidence" value="ECO:0007669"/>
    <property type="project" value="UniProtKB-EC"/>
</dbReference>
<keyword evidence="7" id="KW-1015">Disulfide bond</keyword>
<dbReference type="CDD" id="cd01998">
    <property type="entry name" value="MnmA_TRMU-like"/>
    <property type="match status" value="1"/>
</dbReference>
<feature type="binding site" evidence="9">
    <location>
        <position position="34"/>
    </location>
    <ligand>
        <name>ATP</name>
        <dbReference type="ChEBI" id="CHEBI:30616"/>
    </ligand>
</feature>
<dbReference type="GO" id="GO:0000049">
    <property type="term" value="F:tRNA binding"/>
    <property type="evidence" value="ECO:0007669"/>
    <property type="project" value="UniProtKB-KW"/>
</dbReference>
<comment type="caution">
    <text evidence="9">Lacks conserved residue(s) required for the propagation of feature annotation.</text>
</comment>
<dbReference type="InterPro" id="IPR004506">
    <property type="entry name" value="MnmA-like"/>
</dbReference>
<dbReference type="NCBIfam" id="NF001138">
    <property type="entry name" value="PRK00143.1"/>
    <property type="match status" value="1"/>
</dbReference>
<keyword evidence="5 9" id="KW-0067">ATP-binding</keyword>
<evidence type="ECO:0000256" key="9">
    <source>
        <dbReference type="HAMAP-Rule" id="MF_00144"/>
    </source>
</evidence>
<feature type="site" description="Interaction with tRNA" evidence="9">
    <location>
        <position position="333"/>
    </location>
</feature>
<feature type="domain" description="tRNA-specific 2-thiouridylase MnmA-like C-terminal" evidence="11">
    <location>
        <begin position="280"/>
        <end position="348"/>
    </location>
</feature>
<dbReference type="HAMAP" id="MF_00144">
    <property type="entry name" value="tRNA_thiouridyl_MnmA"/>
    <property type="match status" value="1"/>
</dbReference>
<dbReference type="InterPro" id="IPR046885">
    <property type="entry name" value="MnmA-like_C"/>
</dbReference>
<gene>
    <name evidence="9" type="primary">mnmA</name>
    <name evidence="13" type="ORF">A3C20_04525</name>
</gene>
<feature type="active site" description="Nucleophile" evidence="9">
    <location>
        <position position="97"/>
    </location>
</feature>
<dbReference type="NCBIfam" id="TIGR00420">
    <property type="entry name" value="trmU"/>
    <property type="match status" value="1"/>
</dbReference>
<evidence type="ECO:0000256" key="5">
    <source>
        <dbReference type="ARBA" id="ARBA00022840"/>
    </source>
</evidence>
<evidence type="ECO:0000256" key="1">
    <source>
        <dbReference type="ARBA" id="ARBA00022555"/>
    </source>
</evidence>
<comment type="catalytic activity">
    <reaction evidence="8 9">
        <text>S-sulfanyl-L-cysteinyl-[protein] + uridine(34) in tRNA + AH2 + ATP = 2-thiouridine(34) in tRNA + L-cysteinyl-[protein] + A + AMP + diphosphate + H(+)</text>
        <dbReference type="Rhea" id="RHEA:47032"/>
        <dbReference type="Rhea" id="RHEA-COMP:10131"/>
        <dbReference type="Rhea" id="RHEA-COMP:11726"/>
        <dbReference type="Rhea" id="RHEA-COMP:11727"/>
        <dbReference type="Rhea" id="RHEA-COMP:11728"/>
        <dbReference type="ChEBI" id="CHEBI:13193"/>
        <dbReference type="ChEBI" id="CHEBI:15378"/>
        <dbReference type="ChEBI" id="CHEBI:17499"/>
        <dbReference type="ChEBI" id="CHEBI:29950"/>
        <dbReference type="ChEBI" id="CHEBI:30616"/>
        <dbReference type="ChEBI" id="CHEBI:33019"/>
        <dbReference type="ChEBI" id="CHEBI:61963"/>
        <dbReference type="ChEBI" id="CHEBI:65315"/>
        <dbReference type="ChEBI" id="CHEBI:87170"/>
        <dbReference type="ChEBI" id="CHEBI:456215"/>
        <dbReference type="EC" id="2.8.1.13"/>
    </reaction>
</comment>
<name>A0A1F6EAR9_9BACT</name>
<dbReference type="PANTHER" id="PTHR11933:SF5">
    <property type="entry name" value="MITOCHONDRIAL TRNA-SPECIFIC 2-THIOURIDYLASE 1"/>
    <property type="match status" value="1"/>
</dbReference>
<dbReference type="GO" id="GO:0005524">
    <property type="term" value="F:ATP binding"/>
    <property type="evidence" value="ECO:0007669"/>
    <property type="project" value="UniProtKB-KW"/>
</dbReference>
<dbReference type="InterPro" id="IPR046884">
    <property type="entry name" value="MnmA-like_central"/>
</dbReference>
<comment type="subcellular location">
    <subcellularLocation>
        <location evidence="9">Cytoplasm</location>
    </subcellularLocation>
</comment>
<evidence type="ECO:0000256" key="2">
    <source>
        <dbReference type="ARBA" id="ARBA00022679"/>
    </source>
</evidence>
<feature type="binding site" evidence="9">
    <location>
        <begin position="8"/>
        <end position="15"/>
    </location>
    <ligand>
        <name>ATP</name>
        <dbReference type="ChEBI" id="CHEBI:30616"/>
    </ligand>
</feature>
<feature type="compositionally biased region" description="Basic and acidic residues" evidence="10">
    <location>
        <begin position="361"/>
        <end position="376"/>
    </location>
</feature>
<dbReference type="EC" id="2.8.1.13" evidence="9"/>
<keyword evidence="1 9" id="KW-0820">tRNA-binding</keyword>
<dbReference type="FunFam" id="3.40.50.620:FF:000115">
    <property type="entry name" value="tRNA-specific 2-thiouridylase MnmA"/>
    <property type="match status" value="1"/>
</dbReference>
<evidence type="ECO:0000256" key="6">
    <source>
        <dbReference type="ARBA" id="ARBA00022884"/>
    </source>
</evidence>
<feature type="region of interest" description="Interaction with tRNA" evidence="9">
    <location>
        <begin position="302"/>
        <end position="303"/>
    </location>
</feature>
<comment type="function">
    <text evidence="9">Catalyzes the 2-thiolation of uridine at the wobble position (U34) of tRNA, leading to the formation of s(2)U34.</text>
</comment>
<evidence type="ECO:0000256" key="10">
    <source>
        <dbReference type="SAM" id="MobiDB-lite"/>
    </source>
</evidence>
<proteinExistence type="inferred from homology"/>
<dbReference type="InterPro" id="IPR023382">
    <property type="entry name" value="MnmA-like_central_sf"/>
</dbReference>
<evidence type="ECO:0000256" key="3">
    <source>
        <dbReference type="ARBA" id="ARBA00022694"/>
    </source>
</evidence>
<comment type="similarity">
    <text evidence="9">Belongs to the MnmA/TRMU family.</text>
</comment>
<feature type="site" description="Interaction with tRNA" evidence="9">
    <location>
        <position position="122"/>
    </location>
</feature>
<evidence type="ECO:0000256" key="4">
    <source>
        <dbReference type="ARBA" id="ARBA00022741"/>
    </source>
</evidence>
<feature type="region of interest" description="Interaction with target base in tRNA" evidence="9">
    <location>
        <begin position="92"/>
        <end position="94"/>
    </location>
</feature>
<evidence type="ECO:0000259" key="12">
    <source>
        <dbReference type="Pfam" id="PF20259"/>
    </source>
</evidence>
<feature type="binding site" evidence="9">
    <location>
        <position position="121"/>
    </location>
    <ligand>
        <name>ATP</name>
        <dbReference type="ChEBI" id="CHEBI:30616"/>
    </ligand>
</feature>
<comment type="caution">
    <text evidence="13">The sequence shown here is derived from an EMBL/GenBank/DDBJ whole genome shotgun (WGS) entry which is preliminary data.</text>
</comment>
<dbReference type="InterPro" id="IPR014729">
    <property type="entry name" value="Rossmann-like_a/b/a_fold"/>
</dbReference>
<dbReference type="Proteomes" id="UP000176914">
    <property type="component" value="Unassembled WGS sequence"/>
</dbReference>
<protein>
    <recommendedName>
        <fullName evidence="9">tRNA-specific 2-thiouridylase MnmA</fullName>
        <ecNumber evidence="9">2.8.1.13</ecNumber>
    </recommendedName>
</protein>
<dbReference type="Gene3D" id="2.40.30.10">
    <property type="entry name" value="Translation factors"/>
    <property type="match status" value="1"/>
</dbReference>
<dbReference type="Gene3D" id="2.30.30.280">
    <property type="entry name" value="Adenine nucleotide alpha hydrolases-like domains"/>
    <property type="match status" value="1"/>
</dbReference>
<accession>A0A1F6EAR9</accession>
<evidence type="ECO:0000259" key="11">
    <source>
        <dbReference type="Pfam" id="PF20258"/>
    </source>
</evidence>
<dbReference type="GO" id="GO:0002143">
    <property type="term" value="P:tRNA wobble position uridine thiolation"/>
    <property type="evidence" value="ECO:0007669"/>
    <property type="project" value="TreeGrafter"/>
</dbReference>
<organism evidence="13 14">
    <name type="scientific">Candidatus Kaiserbacteria bacterium RIFCSPHIGHO2_02_FULL_55_25</name>
    <dbReference type="NCBI Taxonomy" id="1798498"/>
    <lineage>
        <taxon>Bacteria</taxon>
        <taxon>Candidatus Kaiseribacteriota</taxon>
    </lineage>
</organism>
<feature type="region of interest" description="Interaction with tRNA" evidence="9">
    <location>
        <begin position="143"/>
        <end position="145"/>
    </location>
</feature>
<feature type="region of interest" description="Disordered" evidence="10">
    <location>
        <begin position="357"/>
        <end position="376"/>
    </location>
</feature>
<dbReference type="Gene3D" id="3.40.50.620">
    <property type="entry name" value="HUPs"/>
    <property type="match status" value="1"/>
</dbReference>
<evidence type="ECO:0000313" key="13">
    <source>
        <dbReference type="EMBL" id="OGG70758.1"/>
    </source>
</evidence>
<sequence length="376" mass="40998">MAHTVFVGLSGGVDSAVSAALLKEQGHKVVGVFIKIWQPEFIECTWQRDRLDAMRVAAALGIPFKEIDLSEEYKNEVVTKMISSYSAGETPNPDVLCNRSIKFGAFSKWARAEGADVVATGHYAQIKQGEHGPELWRGVDKDKDQSYFLYQLNQGDLSRSAFPVGAMTKKQVRAYAKAHSLPVAQKPDSQGLCFVGDVSMRDFLKRFITVAEGRVTDKKGHILGVHEGAALYTIGQRHGFTVTKKQLAKTPHYVTGIDTKNNIVIVSANRSDAARAGTVVLDMHWISGVAPSFLTGLAAQMRYRETPLPIKLRSEGKRAYVDFGEPHVISPGQSAVVYDGGRCLGGGILAKNTAPVPAAAKPKEDKKQKVMPFAEK</sequence>
<keyword evidence="4 9" id="KW-0547">Nucleotide-binding</keyword>
<dbReference type="GO" id="GO:0005737">
    <property type="term" value="C:cytoplasm"/>
    <property type="evidence" value="ECO:0007669"/>
    <property type="project" value="UniProtKB-SubCell"/>
</dbReference>
<dbReference type="SUPFAM" id="SSF52402">
    <property type="entry name" value="Adenine nucleotide alpha hydrolases-like"/>
    <property type="match status" value="1"/>
</dbReference>
<feature type="active site" description="Cysteine persulfide intermediate" evidence="9">
    <location>
        <position position="193"/>
    </location>
</feature>
<dbReference type="Pfam" id="PF20259">
    <property type="entry name" value="tRNA_Me_trans_M"/>
    <property type="match status" value="1"/>
</dbReference>